<dbReference type="Gene3D" id="1.10.4040.10">
    <property type="entry name" value="Penicillinase repressor domain"/>
    <property type="match status" value="1"/>
</dbReference>
<comment type="similarity">
    <text evidence="1">Belongs to the BlaI transcriptional regulatory family.</text>
</comment>
<dbReference type="GO" id="GO:0045892">
    <property type="term" value="P:negative regulation of DNA-templated transcription"/>
    <property type="evidence" value="ECO:0007669"/>
    <property type="project" value="InterPro"/>
</dbReference>
<accession>A0A4R1R5A3</accession>
<dbReference type="PIRSF" id="PIRSF019455">
    <property type="entry name" value="CopR_AtkY"/>
    <property type="match status" value="1"/>
</dbReference>
<dbReference type="STRING" id="1650663.GCA_001486665_00348"/>
<keyword evidence="4" id="KW-0804">Transcription</keyword>
<evidence type="ECO:0000256" key="4">
    <source>
        <dbReference type="ARBA" id="ARBA00023163"/>
    </source>
</evidence>
<evidence type="ECO:0000256" key="2">
    <source>
        <dbReference type="ARBA" id="ARBA00023015"/>
    </source>
</evidence>
<reference evidence="5 6" key="1">
    <citation type="submission" date="2019-03" db="EMBL/GenBank/DDBJ databases">
        <title>Genomic Encyclopedia of Type Strains, Phase IV (KMG-IV): sequencing the most valuable type-strain genomes for metagenomic binning, comparative biology and taxonomic classification.</title>
        <authorList>
            <person name="Goeker M."/>
        </authorList>
    </citation>
    <scope>NUCLEOTIDE SEQUENCE [LARGE SCALE GENOMIC DNA]</scope>
    <source>
        <strain evidence="5 6">DSM 100451</strain>
    </source>
</reference>
<dbReference type="InterPro" id="IPR036390">
    <property type="entry name" value="WH_DNA-bd_sf"/>
</dbReference>
<proteinExistence type="inferred from homology"/>
<dbReference type="EMBL" id="SLUM01000003">
    <property type="protein sequence ID" value="TCL60691.1"/>
    <property type="molecule type" value="Genomic_DNA"/>
</dbReference>
<keyword evidence="3" id="KW-0238">DNA-binding</keyword>
<dbReference type="GeneID" id="97381394"/>
<evidence type="ECO:0000256" key="3">
    <source>
        <dbReference type="ARBA" id="ARBA00023125"/>
    </source>
</evidence>
<dbReference type="Pfam" id="PF03965">
    <property type="entry name" value="Penicillinase_R"/>
    <property type="match status" value="1"/>
</dbReference>
<evidence type="ECO:0000313" key="6">
    <source>
        <dbReference type="Proteomes" id="UP000295184"/>
    </source>
</evidence>
<dbReference type="InterPro" id="IPR005650">
    <property type="entry name" value="BlaI_family"/>
</dbReference>
<keyword evidence="2" id="KW-0805">Transcription regulation</keyword>
<organism evidence="5 6">
    <name type="scientific">Allofournierella massiliensis</name>
    <dbReference type="NCBI Taxonomy" id="1650663"/>
    <lineage>
        <taxon>Bacteria</taxon>
        <taxon>Bacillati</taxon>
        <taxon>Bacillota</taxon>
        <taxon>Clostridia</taxon>
        <taxon>Eubacteriales</taxon>
        <taxon>Oscillospiraceae</taxon>
        <taxon>Allofournierella</taxon>
    </lineage>
</organism>
<dbReference type="AlphaFoldDB" id="A0A4R1R5A3"/>
<dbReference type="Gene3D" id="1.10.10.10">
    <property type="entry name" value="Winged helix-like DNA-binding domain superfamily/Winged helix DNA-binding domain"/>
    <property type="match status" value="1"/>
</dbReference>
<comment type="caution">
    <text evidence="5">The sequence shown here is derived from an EMBL/GenBank/DDBJ whole genome shotgun (WGS) entry which is preliminary data.</text>
</comment>
<evidence type="ECO:0000313" key="5">
    <source>
        <dbReference type="EMBL" id="TCL60691.1"/>
    </source>
</evidence>
<dbReference type="SUPFAM" id="SSF46785">
    <property type="entry name" value="Winged helix' DNA-binding domain"/>
    <property type="match status" value="1"/>
</dbReference>
<dbReference type="RefSeq" id="WP_058962863.1">
    <property type="nucleotide sequence ID" value="NZ_CABKVM010000011.1"/>
</dbReference>
<name>A0A4R1R5A3_9FIRM</name>
<dbReference type="InterPro" id="IPR036388">
    <property type="entry name" value="WH-like_DNA-bd_sf"/>
</dbReference>
<dbReference type="GO" id="GO:0003677">
    <property type="term" value="F:DNA binding"/>
    <property type="evidence" value="ECO:0007669"/>
    <property type="project" value="UniProtKB-KW"/>
</dbReference>
<sequence length="129" mass="14893">MDNKIKRLPDAELEVMKAVWAAREPVTRTQLEQLLGSKKQWAPTTILAMLTRLEQKGFLEREKQGRAYRIRPLVSREEYIQVESQSALGRMFGGSAKNLIAALHQCHALSRQEVQELADYLEELKQEEE</sequence>
<dbReference type="OrthoDB" id="9795583at2"/>
<dbReference type="Proteomes" id="UP000295184">
    <property type="component" value="Unassembled WGS sequence"/>
</dbReference>
<evidence type="ECO:0000256" key="1">
    <source>
        <dbReference type="ARBA" id="ARBA00011046"/>
    </source>
</evidence>
<protein>
    <submittedName>
        <fullName evidence="5">Putative transcriptional regulator</fullName>
    </submittedName>
</protein>
<gene>
    <name evidence="5" type="ORF">EDD77_10312</name>
</gene>